<evidence type="ECO:0000313" key="2">
    <source>
        <dbReference type="Proteomes" id="UP000823521"/>
    </source>
</evidence>
<accession>A0ABS3VTP2</accession>
<dbReference type="PANTHER" id="PTHR10151">
    <property type="entry name" value="ECTONUCLEOTIDE PYROPHOSPHATASE/PHOSPHODIESTERASE"/>
    <property type="match status" value="1"/>
</dbReference>
<dbReference type="EMBL" id="WVUH01000151">
    <property type="protein sequence ID" value="MBO4207870.1"/>
    <property type="molecule type" value="Genomic_DNA"/>
</dbReference>
<dbReference type="InterPro" id="IPR017850">
    <property type="entry name" value="Alkaline_phosphatase_core_sf"/>
</dbReference>
<proteinExistence type="predicted"/>
<name>A0ABS3VTP2_MICEH</name>
<dbReference type="Pfam" id="PF01663">
    <property type="entry name" value="Phosphodiest"/>
    <property type="match status" value="1"/>
</dbReference>
<protein>
    <submittedName>
        <fullName evidence="1">Alkaline phosphatase family protein</fullName>
    </submittedName>
</protein>
<dbReference type="SUPFAM" id="SSF53649">
    <property type="entry name" value="Alkaline phosphatase-like"/>
    <property type="match status" value="1"/>
</dbReference>
<dbReference type="Gene3D" id="3.40.720.10">
    <property type="entry name" value="Alkaline Phosphatase, subunit A"/>
    <property type="match status" value="1"/>
</dbReference>
<organism evidence="1 2">
    <name type="scientific">Micromonospora echinofusca</name>
    <dbReference type="NCBI Taxonomy" id="47858"/>
    <lineage>
        <taxon>Bacteria</taxon>
        <taxon>Bacillati</taxon>
        <taxon>Actinomycetota</taxon>
        <taxon>Actinomycetes</taxon>
        <taxon>Micromonosporales</taxon>
        <taxon>Micromonosporaceae</taxon>
        <taxon>Micromonospora</taxon>
    </lineage>
</organism>
<keyword evidence="2" id="KW-1185">Reference proteome</keyword>
<dbReference type="PANTHER" id="PTHR10151:SF120">
    <property type="entry name" value="BIS(5'-ADENOSYL)-TRIPHOSPHATASE"/>
    <property type="match status" value="1"/>
</dbReference>
<evidence type="ECO:0000313" key="1">
    <source>
        <dbReference type="EMBL" id="MBO4207870.1"/>
    </source>
</evidence>
<dbReference type="InterPro" id="IPR002591">
    <property type="entry name" value="Phosphodiest/P_Trfase"/>
</dbReference>
<gene>
    <name evidence="1" type="ORF">GSF22_17925</name>
</gene>
<reference evidence="1 2" key="1">
    <citation type="submission" date="2019-12" db="EMBL/GenBank/DDBJ databases">
        <title>Whole genome sequencing of endophytic Actinobacterium Micromonospora sp. MPMI6T.</title>
        <authorList>
            <person name="Evv R."/>
            <person name="Podile A.R."/>
        </authorList>
    </citation>
    <scope>NUCLEOTIDE SEQUENCE [LARGE SCALE GENOMIC DNA]</scope>
    <source>
        <strain evidence="1 2">MPMI6</strain>
    </source>
</reference>
<comment type="caution">
    <text evidence="1">The sequence shown here is derived from an EMBL/GenBank/DDBJ whole genome shotgun (WGS) entry which is preliminary data.</text>
</comment>
<sequence length="479" mass="51499">MTRPVVVLDVVGLTPRLLAHMPRLRAVAGSGGFTAELGTVLPAVTCSAQATFLTGEPPAGHGIVGNGWYFRDLGEVLLWRQHHALMGGEKVWQAARRVRPDYTVANVCWWYAMGADVNWTVTPRPIYYADGRKEPDCYTDPPELHDRLTARLGGFPLFTYWGPGAGLPSSAWIARAAEQIMAEQNPDLTLVYLPHLDYDLQRYGPADPRAAAAARALDDVLGPLLDTARARNAAVVALSEYGITEVSRPVDVNRLLRAEGLLRVYTQDGMEYLDPWTSRAFAVADHQVAHVYVRDPADVPVVAKLCAGLPGVAEVLDEAGRAAYGLDHARSGELVLVAEPEAWFTYYYWLDDDRAPDFARLVEIHRKPGYDPAELFFDPAAPAAAKRRAAVALARKKLGLRYLMSVVGLDAGAAAVRGSHGRLPTDPADAPVLLCSEPAAGLVDAAGSTDGTGSADGAALRIAATDVKSLLLALAGVRP</sequence>
<dbReference type="RefSeq" id="WP_208814780.1">
    <property type="nucleotide sequence ID" value="NZ_WVUH01000151.1"/>
</dbReference>
<dbReference type="Proteomes" id="UP000823521">
    <property type="component" value="Unassembled WGS sequence"/>
</dbReference>